<dbReference type="Gene3D" id="2.130.10.130">
    <property type="entry name" value="Integrin alpha, N-terminal"/>
    <property type="match status" value="2"/>
</dbReference>
<dbReference type="HOGENOM" id="CLU_262896_0_0_0"/>
<proteinExistence type="predicted"/>
<feature type="region of interest" description="Disordered" evidence="2">
    <location>
        <begin position="82"/>
        <end position="121"/>
    </location>
</feature>
<feature type="region of interest" description="Disordered" evidence="2">
    <location>
        <begin position="765"/>
        <end position="791"/>
    </location>
</feature>
<sequence length="1283" mass="141275">MRLTRLRQAQLVTVLLWLLIGVNVPVAAQTSDRFQRFDRDGDGQLSEAEVNRIPPLKKRLAGADKNGDGIFTIEEIRAHIAATSSPGLNPSPEKPNQITSTDRHVPGSPKQLPDSDANRDAAGTGQLFEAIHVPGFTDFREGLNGYAFADLDGNGFLDIVTVTTPPFALDATWTDGQGDVKRTRTPTDRLRILLNFGDFRLKQQEISLTGSPATPDDLSQGWRGGQIPALADFNRDGRYDIFITRQCPMKGGRVNPGMTPVGCSLFLAEDSFYQFKDVSRQYGALNELAYNRSVSLGDINQDGFLDIALGADNVFNAFEGLPRSALFVFQPKDGDFEDGKFVDIGGTEVIPDFGGFHHDSAKDKAGPVISLRDVDNDGDLDLLQSYHVMLPPKMPRLTSHSPGEYRQGIFNWRNLTQETGGFRFEKVANNGLACEARMRFNESKKRFEPADDSRAPALPYLFFCDVNNDALLDAVAFRLTPFATENVASRFWYNRGEYRFEKGSDASGLSILNQSYNDWMNFFGAEACPQALAEPARQTQRVIGSVLDPDRLKQPPRYADAVFADFNNDGWLDLVAVDRMENDAVETRSFLFMNRGDGTFEAKPTSFSGLAATGLSAEAVDLDNDGLVDLVIGSDPDNSGETANIRRYESIVYRNTGSHGARQNRWLRMRFSGVKDAKLFGAHVKLFQSGTDQLVGMRGLYNDRSYRSSSPLEAHFGLGQRDGVDVRIDLVGGETVSLTDVRANQFIDVDLSNGAFEPVETSALPSGLVSETPPSGSTPSAPAVTSNPGATEAVGVSIPEDIQQRLIGEWDMTTRVRLGPNTPEQLSRSRLRFTREGGRLTGESISVGGSKSLRELWYHDGKLRWTVRTAKPGQTLPPRKKVFVGPIIRYEVELRDNYFRGFGRAYFGASEVVGTKVGSDAKPPRIESIVFERSRINGQAFTFLREQTFSIGGQTHTVDVYRCNLFAAALGLEEGETDIAAEFVLIPAGTFKMGLRDEYREQMAEAVNRTASAGIEDELPVHQVNVKPFLLARTEVTRELWRGLAHLAGLPNEPSFFQHASERAPVEQVSWNQTKQWLLAVNSVYDLGLRLPTESEWEYACRAGTQTPLYNGAALDKRRDSPGLGQIAWYVGNSDVEYLGGVDQTLWGVGVCGTHPVGRKEPNAFGLYDMLGNVLEWVEDIAHANYVGAPDDGSAWVGGQWVSGSLFNGPMTKEGPLVTVRDHTDVPGRIRRGGSWRNIAHNTRAGMRSARGPNFTDANQGFRVAAEVPDDLDTDATTDSIDR</sequence>
<dbReference type="Pfam" id="PF03781">
    <property type="entry name" value="FGE-sulfatase"/>
    <property type="match status" value="1"/>
</dbReference>
<dbReference type="InterPro" id="IPR005532">
    <property type="entry name" value="SUMF_dom"/>
</dbReference>
<feature type="compositionally biased region" description="Polar residues" evidence="2">
    <location>
        <begin position="82"/>
        <end position="100"/>
    </location>
</feature>
<reference evidence="5" key="1">
    <citation type="submission" date="2011-02" db="EMBL/GenBank/DDBJ databases">
        <title>The complete genome of Planctomyces brasiliensis DSM 5305.</title>
        <authorList>
            <person name="Lucas S."/>
            <person name="Copeland A."/>
            <person name="Lapidus A."/>
            <person name="Bruce D."/>
            <person name="Goodwin L."/>
            <person name="Pitluck S."/>
            <person name="Kyrpides N."/>
            <person name="Mavromatis K."/>
            <person name="Pagani I."/>
            <person name="Ivanova N."/>
            <person name="Ovchinnikova G."/>
            <person name="Lu M."/>
            <person name="Detter J.C."/>
            <person name="Han C."/>
            <person name="Land M."/>
            <person name="Hauser L."/>
            <person name="Markowitz V."/>
            <person name="Cheng J.-F."/>
            <person name="Hugenholtz P."/>
            <person name="Woyke T."/>
            <person name="Wu D."/>
            <person name="Tindall B."/>
            <person name="Pomrenke H.G."/>
            <person name="Brambilla E."/>
            <person name="Klenk H.-P."/>
            <person name="Eisen J.A."/>
        </authorList>
    </citation>
    <scope>NUCLEOTIDE SEQUENCE [LARGE SCALE GENOMIC DNA]</scope>
    <source>
        <strain evidence="5">ATCC 49424 / DSM 5305 / JCM 21570 / NBRC 103401 / IFAM 1448</strain>
    </source>
</reference>
<dbReference type="InterPro" id="IPR011519">
    <property type="entry name" value="UnbV_ASPIC"/>
</dbReference>
<dbReference type="CDD" id="cd00051">
    <property type="entry name" value="EFh"/>
    <property type="match status" value="1"/>
</dbReference>
<evidence type="ECO:0000259" key="3">
    <source>
        <dbReference type="PROSITE" id="PS50222"/>
    </source>
</evidence>
<keyword evidence="5" id="KW-1185">Reference proteome</keyword>
<dbReference type="Pfam" id="PF07593">
    <property type="entry name" value="UnbV_ASPIC"/>
    <property type="match status" value="1"/>
</dbReference>
<dbReference type="InterPro" id="IPR002048">
    <property type="entry name" value="EF_hand_dom"/>
</dbReference>
<dbReference type="InterPro" id="IPR018247">
    <property type="entry name" value="EF_Hand_1_Ca_BS"/>
</dbReference>
<dbReference type="SUPFAM" id="SSF47473">
    <property type="entry name" value="EF-hand"/>
    <property type="match status" value="1"/>
</dbReference>
<dbReference type="OrthoDB" id="9812426at2"/>
<evidence type="ECO:0000313" key="5">
    <source>
        <dbReference type="Proteomes" id="UP000006860"/>
    </source>
</evidence>
<dbReference type="InterPro" id="IPR013517">
    <property type="entry name" value="FG-GAP"/>
</dbReference>
<dbReference type="InterPro" id="IPR042095">
    <property type="entry name" value="SUMF_sf"/>
</dbReference>
<dbReference type="PANTHER" id="PTHR23150:SF19">
    <property type="entry name" value="FORMYLGLYCINE-GENERATING ENZYME"/>
    <property type="match status" value="1"/>
</dbReference>
<dbReference type="InterPro" id="IPR016187">
    <property type="entry name" value="CTDL_fold"/>
</dbReference>
<dbReference type="InterPro" id="IPR028994">
    <property type="entry name" value="Integrin_alpha_N"/>
</dbReference>
<evidence type="ECO:0000256" key="1">
    <source>
        <dbReference type="ARBA" id="ARBA00022729"/>
    </source>
</evidence>
<feature type="domain" description="EF-hand" evidence="3">
    <location>
        <begin position="25"/>
        <end position="60"/>
    </location>
</feature>
<evidence type="ECO:0000256" key="2">
    <source>
        <dbReference type="SAM" id="MobiDB-lite"/>
    </source>
</evidence>
<dbReference type="GO" id="GO:0005509">
    <property type="term" value="F:calcium ion binding"/>
    <property type="evidence" value="ECO:0007669"/>
    <property type="project" value="InterPro"/>
</dbReference>
<dbReference type="SUPFAM" id="SSF56436">
    <property type="entry name" value="C-type lectin-like"/>
    <property type="match status" value="1"/>
</dbReference>
<dbReference type="eggNOG" id="COG1262">
    <property type="taxonomic scope" value="Bacteria"/>
</dbReference>
<dbReference type="PROSITE" id="PS50222">
    <property type="entry name" value="EF_HAND_2"/>
    <property type="match status" value="1"/>
</dbReference>
<dbReference type="Proteomes" id="UP000006860">
    <property type="component" value="Chromosome"/>
</dbReference>
<dbReference type="PANTHER" id="PTHR23150">
    <property type="entry name" value="SULFATASE MODIFYING FACTOR 1, 2"/>
    <property type="match status" value="1"/>
</dbReference>
<dbReference type="Pfam" id="PF13517">
    <property type="entry name" value="FG-GAP_3"/>
    <property type="match status" value="1"/>
</dbReference>
<dbReference type="Pfam" id="PF01839">
    <property type="entry name" value="FG-GAP"/>
    <property type="match status" value="1"/>
</dbReference>
<name>F0SS24_RUBBR</name>
<dbReference type="GO" id="GO:0120147">
    <property type="term" value="F:formylglycine-generating oxidase activity"/>
    <property type="evidence" value="ECO:0007669"/>
    <property type="project" value="TreeGrafter"/>
</dbReference>
<gene>
    <name evidence="4" type="ordered locus">Plabr_3772</name>
</gene>
<feature type="compositionally biased region" description="Low complexity" evidence="2">
    <location>
        <begin position="769"/>
        <end position="786"/>
    </location>
</feature>
<dbReference type="STRING" id="756272.Plabr_3772"/>
<dbReference type="EMBL" id="CP002546">
    <property type="protein sequence ID" value="ADY61362.1"/>
    <property type="molecule type" value="Genomic_DNA"/>
</dbReference>
<keyword evidence="1" id="KW-0732">Signal</keyword>
<dbReference type="KEGG" id="pbs:Plabr_3772"/>
<accession>F0SS24</accession>
<dbReference type="Gene3D" id="3.90.1580.10">
    <property type="entry name" value="paralog of FGE (formylglycine-generating enzyme)"/>
    <property type="match status" value="1"/>
</dbReference>
<protein>
    <submittedName>
        <fullName evidence="4">Sulphatase-modifying factor protein</fullName>
    </submittedName>
</protein>
<dbReference type="InterPro" id="IPR051043">
    <property type="entry name" value="Sulfatase_Mod_Factor_Kinase"/>
</dbReference>
<dbReference type="Gene3D" id="1.10.238.10">
    <property type="entry name" value="EF-hand"/>
    <property type="match status" value="1"/>
</dbReference>
<dbReference type="SUPFAM" id="SSF69318">
    <property type="entry name" value="Integrin alpha N-terminal domain"/>
    <property type="match status" value="1"/>
</dbReference>
<dbReference type="InterPro" id="IPR011992">
    <property type="entry name" value="EF-hand-dom_pair"/>
</dbReference>
<evidence type="ECO:0000313" key="4">
    <source>
        <dbReference type="EMBL" id="ADY61362.1"/>
    </source>
</evidence>
<organism evidence="4 5">
    <name type="scientific">Rubinisphaera brasiliensis (strain ATCC 49424 / DSM 5305 / JCM 21570 / IAM 15109 / NBRC 103401 / IFAM 1448)</name>
    <name type="common">Planctomyces brasiliensis</name>
    <dbReference type="NCBI Taxonomy" id="756272"/>
    <lineage>
        <taxon>Bacteria</taxon>
        <taxon>Pseudomonadati</taxon>
        <taxon>Planctomycetota</taxon>
        <taxon>Planctomycetia</taxon>
        <taxon>Planctomycetales</taxon>
        <taxon>Planctomycetaceae</taxon>
        <taxon>Rubinisphaera</taxon>
    </lineage>
</organism>
<dbReference type="PROSITE" id="PS00018">
    <property type="entry name" value="EF_HAND_1"/>
    <property type="match status" value="1"/>
</dbReference>